<keyword evidence="2" id="KW-0472">Membrane</keyword>
<evidence type="ECO:0000313" key="3">
    <source>
        <dbReference type="EMBL" id="SEM77997.1"/>
    </source>
</evidence>
<reference evidence="3 4" key="1">
    <citation type="submission" date="2016-10" db="EMBL/GenBank/DDBJ databases">
        <authorList>
            <person name="de Groot N.N."/>
        </authorList>
    </citation>
    <scope>NUCLEOTIDE SEQUENCE [LARGE SCALE GENOMIC DNA]</scope>
    <source>
        <strain evidence="3 4">CGMCC 1.5070</strain>
    </source>
</reference>
<dbReference type="STRING" id="474960.SAMN05216180_1721"/>
<name>A0A1H8B7Y1_9FIRM</name>
<dbReference type="RefSeq" id="WP_092753579.1">
    <property type="nucleotide sequence ID" value="NZ_FOCG01000001.1"/>
</dbReference>
<accession>A0A1H8B7Y1</accession>
<keyword evidence="2" id="KW-1133">Transmembrane helix</keyword>
<protein>
    <submittedName>
        <fullName evidence="3">Uncharacterized protein</fullName>
    </submittedName>
</protein>
<dbReference type="Proteomes" id="UP000199158">
    <property type="component" value="Unassembled WGS sequence"/>
</dbReference>
<dbReference type="OrthoDB" id="1854534at2"/>
<gene>
    <name evidence="3" type="ORF">SAMN05216180_1721</name>
</gene>
<feature type="region of interest" description="Disordered" evidence="1">
    <location>
        <begin position="226"/>
        <end position="288"/>
    </location>
</feature>
<feature type="compositionally biased region" description="Acidic residues" evidence="1">
    <location>
        <begin position="248"/>
        <end position="274"/>
    </location>
</feature>
<feature type="transmembrane region" description="Helical" evidence="2">
    <location>
        <begin position="21"/>
        <end position="41"/>
    </location>
</feature>
<feature type="compositionally biased region" description="Low complexity" evidence="1">
    <location>
        <begin position="275"/>
        <end position="288"/>
    </location>
</feature>
<sequence>MENKRSSIVKTTMNRRKRKTLGTIGIVVFAMAVIGFITVAITSINMTGRILDNTKEKQKLEHFILPVIMFDPLTFDSPQNADPLMLLQSSVWSTLLSKDRDQFVKDDYGMIILPATDVDVQAAKLFGPDVKLQHKSFGDYEISYVYDEELKAYNIPVATQMAVYTPKILKITHKGDLYTLEVGYIPPGNLWQTDAEGNTYEPEPDKIMLVELKKVKGGYNIVALKDGPDTQGVDPSQAQLVTPQVSSIDEDELASEDESAAENGEDTSSGEDIENSSSSSASSESSSK</sequence>
<organism evidence="3 4">
    <name type="scientific">Hydrogenoanaerobacterium saccharovorans</name>
    <dbReference type="NCBI Taxonomy" id="474960"/>
    <lineage>
        <taxon>Bacteria</taxon>
        <taxon>Bacillati</taxon>
        <taxon>Bacillota</taxon>
        <taxon>Clostridia</taxon>
        <taxon>Eubacteriales</taxon>
        <taxon>Oscillospiraceae</taxon>
        <taxon>Hydrogenoanaerobacterium</taxon>
    </lineage>
</organism>
<dbReference type="AlphaFoldDB" id="A0A1H8B7Y1"/>
<dbReference type="EMBL" id="FOCG01000001">
    <property type="protein sequence ID" value="SEM77997.1"/>
    <property type="molecule type" value="Genomic_DNA"/>
</dbReference>
<feature type="compositionally biased region" description="Polar residues" evidence="1">
    <location>
        <begin position="233"/>
        <end position="245"/>
    </location>
</feature>
<evidence type="ECO:0000256" key="1">
    <source>
        <dbReference type="SAM" id="MobiDB-lite"/>
    </source>
</evidence>
<proteinExistence type="predicted"/>
<evidence type="ECO:0000256" key="2">
    <source>
        <dbReference type="SAM" id="Phobius"/>
    </source>
</evidence>
<keyword evidence="2" id="KW-0812">Transmembrane</keyword>
<evidence type="ECO:0000313" key="4">
    <source>
        <dbReference type="Proteomes" id="UP000199158"/>
    </source>
</evidence>
<keyword evidence="4" id="KW-1185">Reference proteome</keyword>